<dbReference type="Pfam" id="PF00126">
    <property type="entry name" value="HTH_1"/>
    <property type="match status" value="1"/>
</dbReference>
<evidence type="ECO:0000256" key="3">
    <source>
        <dbReference type="ARBA" id="ARBA00023125"/>
    </source>
</evidence>
<dbReference type="OrthoDB" id="9775392at2"/>
<comment type="caution">
    <text evidence="6">The sequence shown here is derived from an EMBL/GenBank/DDBJ whole genome shotgun (WGS) entry which is preliminary data.</text>
</comment>
<dbReference type="FunFam" id="1.10.10.10:FF:000001">
    <property type="entry name" value="LysR family transcriptional regulator"/>
    <property type="match status" value="1"/>
</dbReference>
<protein>
    <submittedName>
        <fullName evidence="6">LysR family transcriptional regulator</fullName>
    </submittedName>
</protein>
<proteinExistence type="inferred from homology"/>
<dbReference type="PROSITE" id="PS50931">
    <property type="entry name" value="HTH_LYSR"/>
    <property type="match status" value="1"/>
</dbReference>
<keyword evidence="7" id="KW-1185">Reference proteome</keyword>
<dbReference type="Proteomes" id="UP000324065">
    <property type="component" value="Unassembled WGS sequence"/>
</dbReference>
<dbReference type="InterPro" id="IPR050950">
    <property type="entry name" value="HTH-type_LysR_regulators"/>
</dbReference>
<comment type="similarity">
    <text evidence="1">Belongs to the LysR transcriptional regulatory family.</text>
</comment>
<dbReference type="GO" id="GO:0005829">
    <property type="term" value="C:cytosol"/>
    <property type="evidence" value="ECO:0007669"/>
    <property type="project" value="TreeGrafter"/>
</dbReference>
<dbReference type="RefSeq" id="WP_150060762.1">
    <property type="nucleotide sequence ID" value="NZ_JACHII010000001.1"/>
</dbReference>
<dbReference type="SUPFAM" id="SSF46785">
    <property type="entry name" value="Winged helix' DNA-binding domain"/>
    <property type="match status" value="1"/>
</dbReference>
<accession>A0A5M6IIE0</accession>
<gene>
    <name evidence="6" type="ORF">F1188_02410</name>
</gene>
<dbReference type="EMBL" id="VWPJ01000001">
    <property type="protein sequence ID" value="KAA5607629.1"/>
    <property type="molecule type" value="Genomic_DNA"/>
</dbReference>
<evidence type="ECO:0000256" key="2">
    <source>
        <dbReference type="ARBA" id="ARBA00023015"/>
    </source>
</evidence>
<dbReference type="GO" id="GO:0003700">
    <property type="term" value="F:DNA-binding transcription factor activity"/>
    <property type="evidence" value="ECO:0007669"/>
    <property type="project" value="InterPro"/>
</dbReference>
<feature type="domain" description="HTH lysR-type" evidence="5">
    <location>
        <begin position="1"/>
        <end position="57"/>
    </location>
</feature>
<dbReference type="CDD" id="cd05466">
    <property type="entry name" value="PBP2_LTTR_substrate"/>
    <property type="match status" value="1"/>
</dbReference>
<sequence>MLRKYAYLVALAREKHFGRAAAACHVSQPTLSNAMRQLEAALGVPIVERGPAFRGFTPDGETVLTHARRMLAEQEALTQTLRDRSGGLSGTARLGVIPTALPAVPDVLAPFAARHPAVRFVVHSMSSREIERGLNTYDLDAGLTYLDNEPLPDVRRATLYVETPLFLCRRDTAVLPDGPGRITWADAAAHPLCLLTPDMQNRRITEAAFRTAGVTVAPAVETNSLINLYALVRHGPWASIAPSRLPEAMRDDPALLAVPLVEPDVRHAVGLVYADRDPPASLVQALAATVSSVVGPAGARGLSRA</sequence>
<dbReference type="InterPro" id="IPR036390">
    <property type="entry name" value="WH_DNA-bd_sf"/>
</dbReference>
<dbReference type="SUPFAM" id="SSF53850">
    <property type="entry name" value="Periplasmic binding protein-like II"/>
    <property type="match status" value="1"/>
</dbReference>
<keyword evidence="2" id="KW-0805">Transcription regulation</keyword>
<name>A0A5M6IIE0_9PROT</name>
<evidence type="ECO:0000256" key="4">
    <source>
        <dbReference type="ARBA" id="ARBA00023163"/>
    </source>
</evidence>
<dbReference type="Gene3D" id="1.10.10.10">
    <property type="entry name" value="Winged helix-like DNA-binding domain superfamily/Winged helix DNA-binding domain"/>
    <property type="match status" value="1"/>
</dbReference>
<dbReference type="Pfam" id="PF03466">
    <property type="entry name" value="LysR_substrate"/>
    <property type="match status" value="1"/>
</dbReference>
<dbReference type="InterPro" id="IPR000847">
    <property type="entry name" value="LysR_HTH_N"/>
</dbReference>
<keyword evidence="3" id="KW-0238">DNA-binding</keyword>
<dbReference type="GO" id="GO:0003677">
    <property type="term" value="F:DNA binding"/>
    <property type="evidence" value="ECO:0007669"/>
    <property type="project" value="UniProtKB-KW"/>
</dbReference>
<dbReference type="PANTHER" id="PTHR30419">
    <property type="entry name" value="HTH-TYPE TRANSCRIPTIONAL REGULATOR YBHD"/>
    <property type="match status" value="1"/>
</dbReference>
<organism evidence="6 7">
    <name type="scientific">Roseospira marina</name>
    <dbReference type="NCBI Taxonomy" id="140057"/>
    <lineage>
        <taxon>Bacteria</taxon>
        <taxon>Pseudomonadati</taxon>
        <taxon>Pseudomonadota</taxon>
        <taxon>Alphaproteobacteria</taxon>
        <taxon>Rhodospirillales</taxon>
        <taxon>Rhodospirillaceae</taxon>
        <taxon>Roseospira</taxon>
    </lineage>
</organism>
<dbReference type="AlphaFoldDB" id="A0A5M6IIE0"/>
<dbReference type="InterPro" id="IPR036388">
    <property type="entry name" value="WH-like_DNA-bd_sf"/>
</dbReference>
<dbReference type="Gene3D" id="3.40.190.290">
    <property type="match status" value="1"/>
</dbReference>
<keyword evidence="4" id="KW-0804">Transcription</keyword>
<dbReference type="InterPro" id="IPR005119">
    <property type="entry name" value="LysR_subst-bd"/>
</dbReference>
<reference evidence="6 7" key="1">
    <citation type="submission" date="2019-09" db="EMBL/GenBank/DDBJ databases">
        <title>Genome sequence of Roseospira marina, one of the more divergent members of the non-sulfur purple photosynthetic bacterial family, the Rhodospirillaceae.</title>
        <authorList>
            <person name="Meyer T."/>
            <person name="Kyndt J."/>
        </authorList>
    </citation>
    <scope>NUCLEOTIDE SEQUENCE [LARGE SCALE GENOMIC DNA]</scope>
    <source>
        <strain evidence="6 7">DSM 15113</strain>
    </source>
</reference>
<dbReference type="PRINTS" id="PR00039">
    <property type="entry name" value="HTHLYSR"/>
</dbReference>
<evidence type="ECO:0000313" key="6">
    <source>
        <dbReference type="EMBL" id="KAA5607629.1"/>
    </source>
</evidence>
<dbReference type="PANTHER" id="PTHR30419:SF31">
    <property type="entry name" value="BLR3139 PROTEIN"/>
    <property type="match status" value="1"/>
</dbReference>
<evidence type="ECO:0000259" key="5">
    <source>
        <dbReference type="PROSITE" id="PS50931"/>
    </source>
</evidence>
<evidence type="ECO:0000313" key="7">
    <source>
        <dbReference type="Proteomes" id="UP000324065"/>
    </source>
</evidence>
<evidence type="ECO:0000256" key="1">
    <source>
        <dbReference type="ARBA" id="ARBA00009437"/>
    </source>
</evidence>